<dbReference type="EMBL" id="JAFIQS010000004">
    <property type="protein sequence ID" value="KAG5169983.1"/>
    <property type="molecule type" value="Genomic_DNA"/>
</dbReference>
<feature type="region of interest" description="Disordered" evidence="1">
    <location>
        <begin position="47"/>
        <end position="67"/>
    </location>
</feature>
<proteinExistence type="predicted"/>
<comment type="caution">
    <text evidence="2">The sequence shown here is derived from an EMBL/GenBank/DDBJ whole genome shotgun (WGS) entry which is preliminary data.</text>
</comment>
<dbReference type="OrthoDB" id="3066510at2759"/>
<evidence type="ECO:0000313" key="2">
    <source>
        <dbReference type="EMBL" id="KAG5169983.1"/>
    </source>
</evidence>
<feature type="compositionally biased region" description="Basic and acidic residues" evidence="1">
    <location>
        <begin position="147"/>
        <end position="156"/>
    </location>
</feature>
<dbReference type="AlphaFoldDB" id="A0A8H8CLN6"/>
<name>A0A8H8CLN6_PSICU</name>
<sequence>MEKGQEEVDVAESFVTAFYHDSEDEDVSVQTRNEDIFELYWNSRPLTPLERRNPEDATTGCTGDPTSQIFLIGPKMLSHDNSQSVREDIIRSKSNVGSTENREESDAAPATKRTMPESETASEVCKIDSVTSPTLTEYTGNRFQGLPEEKTPVEEV</sequence>
<protein>
    <submittedName>
        <fullName evidence="2">Uncharacterized protein</fullName>
    </submittedName>
</protein>
<feature type="region of interest" description="Disordered" evidence="1">
    <location>
        <begin position="80"/>
        <end position="156"/>
    </location>
</feature>
<organism evidence="2">
    <name type="scientific">Psilocybe cubensis</name>
    <name type="common">Psychedelic mushroom</name>
    <name type="synonym">Stropharia cubensis</name>
    <dbReference type="NCBI Taxonomy" id="181762"/>
    <lineage>
        <taxon>Eukaryota</taxon>
        <taxon>Fungi</taxon>
        <taxon>Dikarya</taxon>
        <taxon>Basidiomycota</taxon>
        <taxon>Agaricomycotina</taxon>
        <taxon>Agaricomycetes</taxon>
        <taxon>Agaricomycetidae</taxon>
        <taxon>Agaricales</taxon>
        <taxon>Agaricineae</taxon>
        <taxon>Strophariaceae</taxon>
        <taxon>Psilocybe</taxon>
    </lineage>
</organism>
<evidence type="ECO:0000256" key="1">
    <source>
        <dbReference type="SAM" id="MobiDB-lite"/>
    </source>
</evidence>
<accession>A0A8H8CLN6</accession>
<gene>
    <name evidence="2" type="ORF">JR316_004365</name>
</gene>
<reference evidence="2" key="1">
    <citation type="submission" date="2021-02" db="EMBL/GenBank/DDBJ databases">
        <title>Psilocybe cubensis genome.</title>
        <authorList>
            <person name="Mckernan K.J."/>
            <person name="Crawford S."/>
            <person name="Trippe A."/>
            <person name="Kane L.T."/>
            <person name="Mclaughlin S."/>
        </authorList>
    </citation>
    <scope>NUCLEOTIDE SEQUENCE [LARGE SCALE GENOMIC DNA]</scope>
    <source>
        <strain evidence="2">MGC-MH-2018</strain>
    </source>
</reference>
<feature type="compositionally biased region" description="Polar residues" evidence="1">
    <location>
        <begin position="129"/>
        <end position="142"/>
    </location>
</feature>